<dbReference type="InterPro" id="IPR006805">
    <property type="entry name" value="Anth_synth_I_N"/>
</dbReference>
<organism evidence="3 4">
    <name type="scientific">Arsukibacterium indicum</name>
    <dbReference type="NCBI Taxonomy" id="2848612"/>
    <lineage>
        <taxon>Bacteria</taxon>
        <taxon>Pseudomonadati</taxon>
        <taxon>Pseudomonadota</taxon>
        <taxon>Gammaproteobacteria</taxon>
        <taxon>Chromatiales</taxon>
        <taxon>Chromatiaceae</taxon>
        <taxon>Arsukibacterium</taxon>
    </lineage>
</organism>
<dbReference type="Pfam" id="PF04715">
    <property type="entry name" value="Anth_synt_I_N"/>
    <property type="match status" value="1"/>
</dbReference>
<name>A0ABS6MGK7_9GAMM</name>
<protein>
    <submittedName>
        <fullName evidence="3">Aminodeoxychorismate synthase component I</fullName>
        <ecNumber evidence="3">2.6.1.85</ecNumber>
    </submittedName>
</protein>
<dbReference type="NCBIfam" id="TIGR00553">
    <property type="entry name" value="pabB"/>
    <property type="match status" value="1"/>
</dbReference>
<dbReference type="EMBL" id="JAHRID010000001">
    <property type="protein sequence ID" value="MBV2127504.1"/>
    <property type="molecule type" value="Genomic_DNA"/>
</dbReference>
<dbReference type="EC" id="2.6.1.85" evidence="3"/>
<gene>
    <name evidence="3" type="primary">pabB</name>
    <name evidence="3" type="ORF">KQY15_00140</name>
</gene>
<dbReference type="InterPro" id="IPR019999">
    <property type="entry name" value="Anth_synth_I-like"/>
</dbReference>
<evidence type="ECO:0000313" key="3">
    <source>
        <dbReference type="EMBL" id="MBV2127504.1"/>
    </source>
</evidence>
<dbReference type="PANTHER" id="PTHR11236:SF50">
    <property type="entry name" value="AMINODEOXYCHORISMATE SYNTHASE COMPONENT 1"/>
    <property type="match status" value="1"/>
</dbReference>
<dbReference type="Pfam" id="PF00425">
    <property type="entry name" value="Chorismate_bind"/>
    <property type="match status" value="1"/>
</dbReference>
<dbReference type="GO" id="GO:0046820">
    <property type="term" value="F:4-amino-4-deoxychorismate synthase activity"/>
    <property type="evidence" value="ECO:0007669"/>
    <property type="project" value="UniProtKB-EC"/>
</dbReference>
<feature type="domain" description="Anthranilate synthase component I N-terminal" evidence="2">
    <location>
        <begin position="17"/>
        <end position="148"/>
    </location>
</feature>
<dbReference type="Proteomes" id="UP000704611">
    <property type="component" value="Unassembled WGS sequence"/>
</dbReference>
<sequence>MQQYLIPQTAPADLATFFGHFASQPWAMLLDSAAGNHPNSRYQIMVMQPLATLTATNGVTTLQDEHGSHDYPQDPFTVLDCALKRYFPEPVDSELPFSGGALGYFGYDLGRYLEQLPVLSKHDIQLPDMAIGFYRTALVLDKQLQQLWCVDYLGDARTQWQKLQYQLTQAAAPTPFKLTGNWQANLSQQQYTEHFDQIQQHLLNGNCYQINLAQRFSAGYQGDEWQAYLALREANAAPFSAFINLQQGAVLSISPERFLQLKNRQVETKPIKGTRPRHSNPELDQQAATALQQAEKDRAENVMIVDLLRNDLGKVCRVGSVAVPELFAIESFPAVHHLVSTVTGELATEYSACDLLRGAFPGGSITGAPKVAAMQIIEQLEPHRRSVYCGAIGYINNNGDMDTNIAIRTLVCSEGVIHCWAGGGIVADSEAASEYQETLDKVNKILPVLVQLSKSEGSSFAEMQDTADAG</sequence>
<proteinExistence type="predicted"/>
<evidence type="ECO:0000313" key="4">
    <source>
        <dbReference type="Proteomes" id="UP000704611"/>
    </source>
</evidence>
<dbReference type="InterPro" id="IPR015890">
    <property type="entry name" value="Chorismate_C"/>
</dbReference>
<reference evidence="3 4" key="1">
    <citation type="submission" date="2021-06" db="EMBL/GenBank/DDBJ databases">
        <title>Rheinheimera indica sp. nov., isolated from deep-sea sediment.</title>
        <authorList>
            <person name="Wang Z."/>
            <person name="Zhang X.-Y."/>
        </authorList>
    </citation>
    <scope>NUCLEOTIDE SEQUENCE [LARGE SCALE GENOMIC DNA]</scope>
    <source>
        <strain evidence="3 4">SM2107</strain>
    </source>
</reference>
<keyword evidence="4" id="KW-1185">Reference proteome</keyword>
<dbReference type="RefSeq" id="WP_217666381.1">
    <property type="nucleotide sequence ID" value="NZ_JAHRID010000001.1"/>
</dbReference>
<keyword evidence="3" id="KW-0032">Aminotransferase</keyword>
<feature type="domain" description="Chorismate-utilising enzyme C-terminal" evidence="1">
    <location>
        <begin position="188"/>
        <end position="441"/>
    </location>
</feature>
<dbReference type="InterPro" id="IPR005802">
    <property type="entry name" value="ADC_synth_comp_1"/>
</dbReference>
<comment type="caution">
    <text evidence="3">The sequence shown here is derived from an EMBL/GenBank/DDBJ whole genome shotgun (WGS) entry which is preliminary data.</text>
</comment>
<evidence type="ECO:0000259" key="2">
    <source>
        <dbReference type="Pfam" id="PF04715"/>
    </source>
</evidence>
<dbReference type="PANTHER" id="PTHR11236">
    <property type="entry name" value="AMINOBENZOATE/ANTHRANILATE SYNTHASE"/>
    <property type="match status" value="1"/>
</dbReference>
<evidence type="ECO:0000259" key="1">
    <source>
        <dbReference type="Pfam" id="PF00425"/>
    </source>
</evidence>
<keyword evidence="3" id="KW-0808">Transferase</keyword>
<accession>A0ABS6MGK7</accession>